<proteinExistence type="predicted"/>
<protein>
    <submittedName>
        <fullName evidence="2">Uncharacterized protein</fullName>
    </submittedName>
</protein>
<accession>A0AAV5WWZ1</accession>
<dbReference type="EMBL" id="BTSY01000006">
    <property type="protein sequence ID" value="GMT34768.1"/>
    <property type="molecule type" value="Genomic_DNA"/>
</dbReference>
<gene>
    <name evidence="2" type="ORF">PFISCL1PPCAC_26065</name>
</gene>
<sequence length="73" mass="8389">MTSRREGRREERRKTVDDQYGKEEQDLFHRLASSSSPMSVDPYSHFFPTGSFRVPHGQSSGEIRAVGCERSIE</sequence>
<evidence type="ECO:0000313" key="3">
    <source>
        <dbReference type="Proteomes" id="UP001432322"/>
    </source>
</evidence>
<dbReference type="Proteomes" id="UP001432322">
    <property type="component" value="Unassembled WGS sequence"/>
</dbReference>
<keyword evidence="3" id="KW-1185">Reference proteome</keyword>
<reference evidence="2" key="1">
    <citation type="submission" date="2023-10" db="EMBL/GenBank/DDBJ databases">
        <title>Genome assembly of Pristionchus species.</title>
        <authorList>
            <person name="Yoshida K."/>
            <person name="Sommer R.J."/>
        </authorList>
    </citation>
    <scope>NUCLEOTIDE SEQUENCE</scope>
    <source>
        <strain evidence="2">RS5133</strain>
    </source>
</reference>
<organism evidence="2 3">
    <name type="scientific">Pristionchus fissidentatus</name>
    <dbReference type="NCBI Taxonomy" id="1538716"/>
    <lineage>
        <taxon>Eukaryota</taxon>
        <taxon>Metazoa</taxon>
        <taxon>Ecdysozoa</taxon>
        <taxon>Nematoda</taxon>
        <taxon>Chromadorea</taxon>
        <taxon>Rhabditida</taxon>
        <taxon>Rhabditina</taxon>
        <taxon>Diplogasteromorpha</taxon>
        <taxon>Diplogasteroidea</taxon>
        <taxon>Neodiplogasteridae</taxon>
        <taxon>Pristionchus</taxon>
    </lineage>
</organism>
<feature type="region of interest" description="Disordered" evidence="1">
    <location>
        <begin position="1"/>
        <end position="24"/>
    </location>
</feature>
<evidence type="ECO:0000256" key="1">
    <source>
        <dbReference type="SAM" id="MobiDB-lite"/>
    </source>
</evidence>
<name>A0AAV5WWZ1_9BILA</name>
<evidence type="ECO:0000313" key="2">
    <source>
        <dbReference type="EMBL" id="GMT34768.1"/>
    </source>
</evidence>
<dbReference type="AlphaFoldDB" id="A0AAV5WWZ1"/>
<comment type="caution">
    <text evidence="2">The sequence shown here is derived from an EMBL/GenBank/DDBJ whole genome shotgun (WGS) entry which is preliminary data.</text>
</comment>
<feature type="non-terminal residue" evidence="2">
    <location>
        <position position="73"/>
    </location>
</feature>